<dbReference type="PANTHER" id="PTHR38776:SF1">
    <property type="entry name" value="MLTA-INTERACTING PROTEIN-RELATED"/>
    <property type="match status" value="1"/>
</dbReference>
<keyword evidence="4" id="KW-0472">Membrane</keyword>
<proteinExistence type="inferred from homology"/>
<evidence type="ECO:0000256" key="1">
    <source>
        <dbReference type="ARBA" id="ARBA00004442"/>
    </source>
</evidence>
<evidence type="ECO:0000256" key="5">
    <source>
        <dbReference type="ARBA" id="ARBA00023237"/>
    </source>
</evidence>
<dbReference type="AlphaFoldDB" id="A0A0C4YL74"/>
<dbReference type="InterPro" id="IPR010583">
    <property type="entry name" value="MipA"/>
</dbReference>
<dbReference type="OrthoDB" id="8585044at2"/>
<comment type="subcellular location">
    <subcellularLocation>
        <location evidence="1">Cell outer membrane</location>
    </subcellularLocation>
</comment>
<dbReference type="GO" id="GO:0009279">
    <property type="term" value="C:cell outer membrane"/>
    <property type="evidence" value="ECO:0007669"/>
    <property type="project" value="UniProtKB-SubCell"/>
</dbReference>
<dbReference type="PANTHER" id="PTHR38776">
    <property type="entry name" value="MLTA-INTERACTING PROTEIN-RELATED"/>
    <property type="match status" value="1"/>
</dbReference>
<dbReference type="Proteomes" id="UP000031843">
    <property type="component" value="Chromosome secondary"/>
</dbReference>
<evidence type="ECO:0000256" key="3">
    <source>
        <dbReference type="ARBA" id="ARBA00022729"/>
    </source>
</evidence>
<dbReference type="RefSeq" id="WP_052494984.1">
    <property type="nucleotide sequence ID" value="NZ_CP010537.1"/>
</dbReference>
<protein>
    <submittedName>
        <fullName evidence="6">Outer membrane protein V</fullName>
    </submittedName>
</protein>
<keyword evidence="3" id="KW-0732">Signal</keyword>
<dbReference type="STRING" id="68895.RR42_s1155"/>
<dbReference type="EMBL" id="CP010537">
    <property type="protein sequence ID" value="AJG22744.1"/>
    <property type="molecule type" value="Genomic_DNA"/>
</dbReference>
<keyword evidence="7" id="KW-1185">Reference proteome</keyword>
<evidence type="ECO:0000256" key="2">
    <source>
        <dbReference type="ARBA" id="ARBA00005722"/>
    </source>
</evidence>
<comment type="similarity">
    <text evidence="2">Belongs to the MipA/OmpV family.</text>
</comment>
<dbReference type="KEGG" id="cbw:RR42_s1155"/>
<evidence type="ECO:0000313" key="7">
    <source>
        <dbReference type="Proteomes" id="UP000031843"/>
    </source>
</evidence>
<evidence type="ECO:0000313" key="6">
    <source>
        <dbReference type="EMBL" id="AJG22744.1"/>
    </source>
</evidence>
<reference evidence="6 7" key="1">
    <citation type="journal article" date="2015" name="Genome Announc.">
        <title>Complete Genome Sequence of Cupriavidus basilensis 4G11, Isolated from the Oak Ridge Field Research Center Site.</title>
        <authorList>
            <person name="Ray J."/>
            <person name="Waters R.J."/>
            <person name="Skerker J.M."/>
            <person name="Kuehl J.V."/>
            <person name="Price M.N."/>
            <person name="Huang J."/>
            <person name="Chakraborty R."/>
            <person name="Arkin A.P."/>
            <person name="Deutschbauer A."/>
        </authorList>
    </citation>
    <scope>NUCLEOTIDE SEQUENCE [LARGE SCALE GENOMIC DNA]</scope>
    <source>
        <strain evidence="6">4G11</strain>
    </source>
</reference>
<accession>A0A0C4YL74</accession>
<evidence type="ECO:0000256" key="4">
    <source>
        <dbReference type="ARBA" id="ARBA00023136"/>
    </source>
</evidence>
<name>A0A0C4YL74_9BURK</name>
<keyword evidence="5" id="KW-0998">Cell outer membrane</keyword>
<dbReference type="Pfam" id="PF06629">
    <property type="entry name" value="MipA"/>
    <property type="match status" value="1"/>
</dbReference>
<organism evidence="6 7">
    <name type="scientific">Cupriavidus basilensis</name>
    <dbReference type="NCBI Taxonomy" id="68895"/>
    <lineage>
        <taxon>Bacteria</taxon>
        <taxon>Pseudomonadati</taxon>
        <taxon>Pseudomonadota</taxon>
        <taxon>Betaproteobacteria</taxon>
        <taxon>Burkholderiales</taxon>
        <taxon>Burkholderiaceae</taxon>
        <taxon>Cupriavidus</taxon>
    </lineage>
</organism>
<sequence length="253" mass="26827">MWAGAFLASGLGCASAYADNVYTVGLGLGAAPRYEGSNEYRLIGGPLFSAEFGNGFFISPLRGGAGYGHTFSNGMFASFGLDYDLGRTDSKRFDLPGSDHLKGMGRIPGSLVGALQVGMPVYGAAVLSVTLDAPMTNRDRGLSGHIDLSVPVYKAGKHLVSVSPSLHFGSRKYTQTFYGVTDAQAANSQFRPYTTKAGFDRASVAVSWEYEISPSWSVNSTVAVTRLLGDSANSPIVQSKQSFVGLAALKYRF</sequence>
<gene>
    <name evidence="6" type="ORF">RR42_s1155</name>
</gene>